<dbReference type="Proteomes" id="UP000276215">
    <property type="component" value="Unassembled WGS sequence"/>
</dbReference>
<dbReference type="EMBL" id="ML120492">
    <property type="protein sequence ID" value="RPA91619.1"/>
    <property type="molecule type" value="Genomic_DNA"/>
</dbReference>
<name>A0A3N4J045_9PEZI</name>
<dbReference type="STRING" id="1336337.A0A3N4J045"/>
<keyword evidence="3" id="KW-1185">Reference proteome</keyword>
<evidence type="ECO:0000256" key="1">
    <source>
        <dbReference type="SAM" id="Phobius"/>
    </source>
</evidence>
<reference evidence="2 3" key="1">
    <citation type="journal article" date="2018" name="Nat. Ecol. Evol.">
        <title>Pezizomycetes genomes reveal the molecular basis of ectomycorrhizal truffle lifestyle.</title>
        <authorList>
            <person name="Murat C."/>
            <person name="Payen T."/>
            <person name="Noel B."/>
            <person name="Kuo A."/>
            <person name="Morin E."/>
            <person name="Chen J."/>
            <person name="Kohler A."/>
            <person name="Krizsan K."/>
            <person name="Balestrini R."/>
            <person name="Da Silva C."/>
            <person name="Montanini B."/>
            <person name="Hainaut M."/>
            <person name="Levati E."/>
            <person name="Barry K.W."/>
            <person name="Belfiori B."/>
            <person name="Cichocki N."/>
            <person name="Clum A."/>
            <person name="Dockter R.B."/>
            <person name="Fauchery L."/>
            <person name="Guy J."/>
            <person name="Iotti M."/>
            <person name="Le Tacon F."/>
            <person name="Lindquist E.A."/>
            <person name="Lipzen A."/>
            <person name="Malagnac F."/>
            <person name="Mello A."/>
            <person name="Molinier V."/>
            <person name="Miyauchi S."/>
            <person name="Poulain J."/>
            <person name="Riccioni C."/>
            <person name="Rubini A."/>
            <person name="Sitrit Y."/>
            <person name="Splivallo R."/>
            <person name="Traeger S."/>
            <person name="Wang M."/>
            <person name="Zifcakova L."/>
            <person name="Wipf D."/>
            <person name="Zambonelli A."/>
            <person name="Paolocci F."/>
            <person name="Nowrousian M."/>
            <person name="Ottonello S."/>
            <person name="Baldrian P."/>
            <person name="Spatafora J.W."/>
            <person name="Henrissat B."/>
            <person name="Nagy L.G."/>
            <person name="Aury J.M."/>
            <person name="Wincker P."/>
            <person name="Grigoriev I.V."/>
            <person name="Bonfante P."/>
            <person name="Martin F.M."/>
        </authorList>
    </citation>
    <scope>NUCLEOTIDE SEQUENCE [LARGE SCALE GENOMIC DNA]</scope>
    <source>
        <strain evidence="2 3">120613-1</strain>
    </source>
</reference>
<evidence type="ECO:0000313" key="3">
    <source>
        <dbReference type="Proteomes" id="UP000276215"/>
    </source>
</evidence>
<keyword evidence="1" id="KW-1133">Transmembrane helix</keyword>
<dbReference type="PANTHER" id="PTHR15907">
    <property type="entry name" value="DUF614 FAMILY PROTEIN-RELATED"/>
    <property type="match status" value="1"/>
</dbReference>
<dbReference type="NCBIfam" id="TIGR01571">
    <property type="entry name" value="A_thal_Cys_rich"/>
    <property type="match status" value="1"/>
</dbReference>
<gene>
    <name evidence="2" type="ORF">L873DRAFT_1819157</name>
</gene>
<sequence>MSGNKFRVGLFDCFSDAKECLIGCCIPGLSYSQTDYRLRTNPSTLEGHEPVNITSVGACGLFYVCGCVGFVLPFLHRQQIRQRYNIAGGSLGDCCVTYWCPACSLIQNEKEVILREREAAAAVVTEQPTAHEAMTYPAK</sequence>
<feature type="transmembrane region" description="Helical" evidence="1">
    <location>
        <begin position="53"/>
        <end position="75"/>
    </location>
</feature>
<proteinExistence type="predicted"/>
<dbReference type="InterPro" id="IPR006461">
    <property type="entry name" value="PLAC_motif_containing"/>
</dbReference>
<evidence type="ECO:0000313" key="2">
    <source>
        <dbReference type="EMBL" id="RPA91619.1"/>
    </source>
</evidence>
<keyword evidence="1" id="KW-0472">Membrane</keyword>
<protein>
    <submittedName>
        <fullName evidence="2">PLAC8-domain-containing protein</fullName>
    </submittedName>
</protein>
<dbReference type="OrthoDB" id="1045822at2759"/>
<dbReference type="AlphaFoldDB" id="A0A3N4J045"/>
<dbReference type="Pfam" id="PF04749">
    <property type="entry name" value="PLAC8"/>
    <property type="match status" value="1"/>
</dbReference>
<keyword evidence="1" id="KW-0812">Transmembrane</keyword>
<accession>A0A3N4J045</accession>
<organism evidence="2 3">
    <name type="scientific">Choiromyces venosus 120613-1</name>
    <dbReference type="NCBI Taxonomy" id="1336337"/>
    <lineage>
        <taxon>Eukaryota</taxon>
        <taxon>Fungi</taxon>
        <taxon>Dikarya</taxon>
        <taxon>Ascomycota</taxon>
        <taxon>Pezizomycotina</taxon>
        <taxon>Pezizomycetes</taxon>
        <taxon>Pezizales</taxon>
        <taxon>Tuberaceae</taxon>
        <taxon>Choiromyces</taxon>
    </lineage>
</organism>